<proteinExistence type="predicted"/>
<sequence>MVQARTAFSMCTGAGTAEMARSLIQKYFNEQGYDMNIKTVAMWEWNERCHSIIASNLSWCEQVTGHREAPHLFSDIESLNPQSCYRGDFKSLSYSEKRDRILGSEMHCLQKCERCCDDLCPVPAADFGVSGLPCQDMSRAGARAMREGRTNTVYLTHAKYNRINRTPVMVIECTPDLDMGMVEDCHGPEYDFYQTMMQPQDCGHAGVSRQRTYVIGVHNQRSVVLHDPWCLQDVLKTKLCDRVTWPSDYLVATPTEIQLEAEAKARARKVVYQPHSTDLTYLLSTRELMALDQYEQEYFNRIGVPATLDEDLIVFLGDNPGYSLTWSLNGKIPCYRVNAKSGLHWSPRFQRFLTSKEKLATLGWPVTPEICTSMRAPIIPTLDVKRASDLAGNGMRLSNVGTAQILALTCFGLASSTAGSCSMDLDFQ</sequence>
<evidence type="ECO:0000313" key="4">
    <source>
        <dbReference type="Proteomes" id="UP001642464"/>
    </source>
</evidence>
<dbReference type="Proteomes" id="UP001642464">
    <property type="component" value="Unassembled WGS sequence"/>
</dbReference>
<dbReference type="Pfam" id="PF00145">
    <property type="entry name" value="DNA_methylase"/>
    <property type="match status" value="1"/>
</dbReference>
<keyword evidence="2" id="KW-0808">Transferase</keyword>
<evidence type="ECO:0000256" key="1">
    <source>
        <dbReference type="ARBA" id="ARBA00022603"/>
    </source>
</evidence>
<dbReference type="SUPFAM" id="SSF53335">
    <property type="entry name" value="S-adenosyl-L-methionine-dependent methyltransferases"/>
    <property type="match status" value="1"/>
</dbReference>
<gene>
    <name evidence="3" type="ORF">SCF082_LOCUS20282</name>
</gene>
<comment type="caution">
    <text evidence="3">The sequence shown here is derived from an EMBL/GenBank/DDBJ whole genome shotgun (WGS) entry which is preliminary data.</text>
</comment>
<dbReference type="InterPro" id="IPR001525">
    <property type="entry name" value="C5_MeTfrase"/>
</dbReference>
<name>A0ABP0L1G5_9DINO</name>
<keyword evidence="4" id="KW-1185">Reference proteome</keyword>
<keyword evidence="1" id="KW-0489">Methyltransferase</keyword>
<evidence type="ECO:0000256" key="2">
    <source>
        <dbReference type="ARBA" id="ARBA00022679"/>
    </source>
</evidence>
<dbReference type="Gene3D" id="3.40.50.150">
    <property type="entry name" value="Vaccinia Virus protein VP39"/>
    <property type="match status" value="1"/>
</dbReference>
<organism evidence="3 4">
    <name type="scientific">Durusdinium trenchii</name>
    <dbReference type="NCBI Taxonomy" id="1381693"/>
    <lineage>
        <taxon>Eukaryota</taxon>
        <taxon>Sar</taxon>
        <taxon>Alveolata</taxon>
        <taxon>Dinophyceae</taxon>
        <taxon>Suessiales</taxon>
        <taxon>Symbiodiniaceae</taxon>
        <taxon>Durusdinium</taxon>
    </lineage>
</organism>
<dbReference type="InterPro" id="IPR029063">
    <property type="entry name" value="SAM-dependent_MTases_sf"/>
</dbReference>
<dbReference type="EMBL" id="CAXAMM010014113">
    <property type="protein sequence ID" value="CAK9032954.1"/>
    <property type="molecule type" value="Genomic_DNA"/>
</dbReference>
<evidence type="ECO:0000313" key="3">
    <source>
        <dbReference type="EMBL" id="CAK9032954.1"/>
    </source>
</evidence>
<accession>A0ABP0L1G5</accession>
<protein>
    <submittedName>
        <fullName evidence="3">Uncharacterized protein</fullName>
    </submittedName>
</protein>
<reference evidence="3 4" key="1">
    <citation type="submission" date="2024-02" db="EMBL/GenBank/DDBJ databases">
        <authorList>
            <person name="Chen Y."/>
            <person name="Shah S."/>
            <person name="Dougan E. K."/>
            <person name="Thang M."/>
            <person name="Chan C."/>
        </authorList>
    </citation>
    <scope>NUCLEOTIDE SEQUENCE [LARGE SCALE GENOMIC DNA]</scope>
</reference>